<proteinExistence type="predicted"/>
<dbReference type="AlphaFoldDB" id="D2TWY9"/>
<organism evidence="1">
    <name type="scientific">Arsenophonus nasoniae</name>
    <name type="common">son-killer infecting Nasonia vitripennis</name>
    <dbReference type="NCBI Taxonomy" id="638"/>
    <lineage>
        <taxon>Bacteria</taxon>
        <taxon>Pseudomonadati</taxon>
        <taxon>Pseudomonadota</taxon>
        <taxon>Gammaproteobacteria</taxon>
        <taxon>Enterobacterales</taxon>
        <taxon>Morganellaceae</taxon>
        <taxon>Arsenophonus</taxon>
    </lineage>
</organism>
<dbReference type="EMBL" id="FN545161">
    <property type="protein sequence ID" value="CBA71895.1"/>
    <property type="molecule type" value="Genomic_DNA"/>
</dbReference>
<sequence length="104" mass="12213">MCFVQFIDWISQLTTTPVFQAMDLTLRFGNRTTITLNHTCNLLALVRVNHKNDFVMTHEFCSLRINQPPVRVNRIPWRQGTYLIAAEKLTRNYTYPLVKTQVLD</sequence>
<gene>
    <name evidence="1" type="ORF">ARN_05910</name>
</gene>
<evidence type="ECO:0000313" key="1">
    <source>
        <dbReference type="EMBL" id="CBA71895.1"/>
    </source>
</evidence>
<name>D2TWY9_9GAMM</name>
<protein>
    <submittedName>
        <fullName evidence="1">Uncharacterized protein</fullName>
    </submittedName>
</protein>
<reference evidence="1" key="1">
    <citation type="journal article" date="2010" name="Insect Mol. Biol.">
        <title>The draft genome sequence of Arsenophonus nasoniae, son-killer bacterium of Nasonia vitripennis, reveals genes associated with virulence and symbiosis.</title>
        <authorList>
            <person name="Wilkes T."/>
            <person name="Darby A.C."/>
            <person name="Choi J."/>
            <person name="Colborne J.K."/>
            <person name="Werren J.H."/>
            <person name="Hurst G.D.D."/>
        </authorList>
    </citation>
    <scope>NUCLEOTIDE SEQUENCE</scope>
</reference>
<accession>D2TWY9</accession>